<dbReference type="RefSeq" id="WP_284372979.1">
    <property type="nucleotide sequence ID" value="NZ_BSNL01000001.1"/>
</dbReference>
<keyword evidence="8" id="KW-1185">Reference proteome</keyword>
<evidence type="ECO:0000256" key="3">
    <source>
        <dbReference type="ARBA" id="ARBA00022777"/>
    </source>
</evidence>
<dbReference type="InterPro" id="IPR036759">
    <property type="entry name" value="TPK_catalytic_sf"/>
</dbReference>
<reference evidence="7" key="1">
    <citation type="journal article" date="2014" name="Int. J. Syst. Evol. Microbiol.">
        <title>Complete genome of a new Firmicutes species belonging to the dominant human colonic microbiota ('Ruminococcus bicirculans') reveals two chromosomes and a selective capacity to utilize plant glucans.</title>
        <authorList>
            <consortium name="NISC Comparative Sequencing Program"/>
            <person name="Wegmann U."/>
            <person name="Louis P."/>
            <person name="Goesmann A."/>
            <person name="Henrissat B."/>
            <person name="Duncan S.H."/>
            <person name="Flint H.J."/>
        </authorList>
    </citation>
    <scope>NUCLEOTIDE SEQUENCE</scope>
    <source>
        <strain evidence="7">NBRC 109915</strain>
    </source>
</reference>
<dbReference type="Gene3D" id="3.40.50.10240">
    <property type="entry name" value="Thiamin pyrophosphokinase, catalytic domain"/>
    <property type="match status" value="1"/>
</dbReference>
<evidence type="ECO:0000256" key="4">
    <source>
        <dbReference type="ARBA" id="ARBA00022840"/>
    </source>
</evidence>
<protein>
    <recommendedName>
        <fullName evidence="5">Thiamine diphosphokinase</fullName>
        <ecNumber evidence="5">2.7.6.2</ecNumber>
    </recommendedName>
</protein>
<sequence length="232" mass="24251">MPSFDPIVHSSNPVTLVGGGEATPQDLAEALTLAPVCVAVDGGAALALQAGAELAAVIGDFDSLRQEDLARIPADRCHRIAEQDSTDFEKALSRVAAPVVVGVGFLGGRVDHQLAAFHTLAACRAQPCVLLGQDEVVCLAPPKVCLPTQAGDTVSLFPLGPVAGRSAGLEWPIQGLEFGPLTRIGTSNRAKGPMILEMQTPAMLLILPRRLMPALVSALAQPECARWNARVE</sequence>
<dbReference type="NCBIfam" id="TIGR01378">
    <property type="entry name" value="thi_PPkinase"/>
    <property type="match status" value="1"/>
</dbReference>
<dbReference type="SUPFAM" id="SSF63999">
    <property type="entry name" value="Thiamin pyrophosphokinase, catalytic domain"/>
    <property type="match status" value="1"/>
</dbReference>
<proteinExistence type="predicted"/>
<dbReference type="InterPro" id="IPR053149">
    <property type="entry name" value="TPK"/>
</dbReference>
<feature type="domain" description="Thiamin pyrophosphokinase catalytic" evidence="6">
    <location>
        <begin position="31"/>
        <end position="126"/>
    </location>
</feature>
<name>A0ABQ5VJB0_9RHOB</name>
<dbReference type="EC" id="2.7.6.2" evidence="5"/>
<evidence type="ECO:0000259" key="6">
    <source>
        <dbReference type="Pfam" id="PF04263"/>
    </source>
</evidence>
<comment type="caution">
    <text evidence="7">The sequence shown here is derived from an EMBL/GenBank/DDBJ whole genome shotgun (WGS) entry which is preliminary data.</text>
</comment>
<dbReference type="Pfam" id="PF04263">
    <property type="entry name" value="TPK_catalytic"/>
    <property type="match status" value="1"/>
</dbReference>
<evidence type="ECO:0000256" key="1">
    <source>
        <dbReference type="ARBA" id="ARBA00022679"/>
    </source>
</evidence>
<accession>A0ABQ5VJB0</accession>
<dbReference type="PANTHER" id="PTHR41299:SF1">
    <property type="entry name" value="THIAMINE PYROPHOSPHOKINASE"/>
    <property type="match status" value="1"/>
</dbReference>
<evidence type="ECO:0000313" key="7">
    <source>
        <dbReference type="EMBL" id="GLQ27170.1"/>
    </source>
</evidence>
<organism evidence="7 8">
    <name type="scientific">Sulfitobacter pacificus</name>
    <dbReference type="NCBI Taxonomy" id="1499314"/>
    <lineage>
        <taxon>Bacteria</taxon>
        <taxon>Pseudomonadati</taxon>
        <taxon>Pseudomonadota</taxon>
        <taxon>Alphaproteobacteria</taxon>
        <taxon>Rhodobacterales</taxon>
        <taxon>Roseobacteraceae</taxon>
        <taxon>Sulfitobacter</taxon>
    </lineage>
</organism>
<dbReference type="SUPFAM" id="SSF63862">
    <property type="entry name" value="Thiamin pyrophosphokinase, substrate-binding domain"/>
    <property type="match status" value="1"/>
</dbReference>
<dbReference type="EMBL" id="BSNL01000001">
    <property type="protein sequence ID" value="GLQ27170.1"/>
    <property type="molecule type" value="Genomic_DNA"/>
</dbReference>
<dbReference type="InterPro" id="IPR036371">
    <property type="entry name" value="TPK_B1-bd_sf"/>
</dbReference>
<dbReference type="Proteomes" id="UP001161388">
    <property type="component" value="Unassembled WGS sequence"/>
</dbReference>
<dbReference type="CDD" id="cd07995">
    <property type="entry name" value="TPK"/>
    <property type="match status" value="1"/>
</dbReference>
<gene>
    <name evidence="7" type="ORF">GCM10007927_19730</name>
</gene>
<evidence type="ECO:0000313" key="8">
    <source>
        <dbReference type="Proteomes" id="UP001161388"/>
    </source>
</evidence>
<dbReference type="InterPro" id="IPR007371">
    <property type="entry name" value="TPK_catalytic"/>
</dbReference>
<evidence type="ECO:0000256" key="2">
    <source>
        <dbReference type="ARBA" id="ARBA00022741"/>
    </source>
</evidence>
<dbReference type="InterPro" id="IPR006282">
    <property type="entry name" value="Thi_PPkinase"/>
</dbReference>
<keyword evidence="2" id="KW-0547">Nucleotide-binding</keyword>
<keyword evidence="3" id="KW-0418">Kinase</keyword>
<evidence type="ECO:0000256" key="5">
    <source>
        <dbReference type="NCBIfam" id="TIGR01378"/>
    </source>
</evidence>
<reference evidence="7" key="2">
    <citation type="submission" date="2023-01" db="EMBL/GenBank/DDBJ databases">
        <title>Draft genome sequence of Sulfitobacter pacificus strain NBRC 109915.</title>
        <authorList>
            <person name="Sun Q."/>
            <person name="Mori K."/>
        </authorList>
    </citation>
    <scope>NUCLEOTIDE SEQUENCE</scope>
    <source>
        <strain evidence="7">NBRC 109915</strain>
    </source>
</reference>
<keyword evidence="1" id="KW-0808">Transferase</keyword>
<dbReference type="PANTHER" id="PTHR41299">
    <property type="entry name" value="THIAMINE PYROPHOSPHOKINASE"/>
    <property type="match status" value="1"/>
</dbReference>
<keyword evidence="4" id="KW-0067">ATP-binding</keyword>